<dbReference type="EMBL" id="QGGO01000022">
    <property type="protein sequence ID" value="PWK21867.1"/>
    <property type="molecule type" value="Genomic_DNA"/>
</dbReference>
<dbReference type="Proteomes" id="UP000245489">
    <property type="component" value="Unassembled WGS sequence"/>
</dbReference>
<keyword evidence="2" id="KW-1185">Reference proteome</keyword>
<evidence type="ECO:0000313" key="2">
    <source>
        <dbReference type="Proteomes" id="UP000245489"/>
    </source>
</evidence>
<organism evidence="1 2">
    <name type="scientific">Arcicella aurantiaca</name>
    <dbReference type="NCBI Taxonomy" id="591202"/>
    <lineage>
        <taxon>Bacteria</taxon>
        <taxon>Pseudomonadati</taxon>
        <taxon>Bacteroidota</taxon>
        <taxon>Cytophagia</taxon>
        <taxon>Cytophagales</taxon>
        <taxon>Flectobacillaceae</taxon>
        <taxon>Arcicella</taxon>
    </lineage>
</organism>
<reference evidence="1 2" key="1">
    <citation type="submission" date="2018-05" db="EMBL/GenBank/DDBJ databases">
        <title>Genomic Encyclopedia of Archaeal and Bacterial Type Strains, Phase II (KMG-II): from individual species to whole genera.</title>
        <authorList>
            <person name="Goeker M."/>
        </authorList>
    </citation>
    <scope>NUCLEOTIDE SEQUENCE [LARGE SCALE GENOMIC DNA]</scope>
    <source>
        <strain evidence="1 2">DSM 22214</strain>
    </source>
</reference>
<sequence>MQDLEPHYRWEEFYVASRDPRSPFYERLYNLDYYENTIYGYYIHPMWDEIGSETLYCKILFADYDRKFAIIEMFGEWNDTLHNDIMFFKREVIDHLTYQGINKFILLGENVLNFHGSDDEYYAEWFEDVEDGWIAACNFQEHVEREFAKYNLDIYVNMGGTLNVNNWRTMKPLQFFEVINSLIVRRLN</sequence>
<dbReference type="AlphaFoldDB" id="A0A316DU84"/>
<accession>A0A316DU84</accession>
<protein>
    <submittedName>
        <fullName evidence="1">Uncharacterized protein</fullName>
    </submittedName>
</protein>
<comment type="caution">
    <text evidence="1">The sequence shown here is derived from an EMBL/GenBank/DDBJ whole genome shotgun (WGS) entry which is preliminary data.</text>
</comment>
<proteinExistence type="predicted"/>
<gene>
    <name evidence="1" type="ORF">LV89_03580</name>
</gene>
<evidence type="ECO:0000313" key="1">
    <source>
        <dbReference type="EMBL" id="PWK21867.1"/>
    </source>
</evidence>
<dbReference type="RefSeq" id="WP_109744267.1">
    <property type="nucleotide sequence ID" value="NZ_QGGO01000022.1"/>
</dbReference>
<dbReference type="OrthoDB" id="653988at2"/>
<name>A0A316DU84_9BACT</name>